<dbReference type="Pfam" id="PF13231">
    <property type="entry name" value="PMT_2"/>
    <property type="match status" value="1"/>
</dbReference>
<keyword evidence="4" id="KW-0808">Transferase</keyword>
<feature type="transmembrane region" description="Helical" evidence="8">
    <location>
        <begin position="79"/>
        <end position="101"/>
    </location>
</feature>
<feature type="transmembrane region" description="Helical" evidence="8">
    <location>
        <begin position="269"/>
        <end position="291"/>
    </location>
</feature>
<evidence type="ECO:0000256" key="3">
    <source>
        <dbReference type="ARBA" id="ARBA00022676"/>
    </source>
</evidence>
<comment type="caution">
    <text evidence="10">The sequence shown here is derived from an EMBL/GenBank/DDBJ whole genome shotgun (WGS) entry which is preliminary data.</text>
</comment>
<evidence type="ECO:0000256" key="7">
    <source>
        <dbReference type="ARBA" id="ARBA00023136"/>
    </source>
</evidence>
<evidence type="ECO:0000256" key="2">
    <source>
        <dbReference type="ARBA" id="ARBA00022475"/>
    </source>
</evidence>
<feature type="transmembrane region" description="Helical" evidence="8">
    <location>
        <begin position="156"/>
        <end position="176"/>
    </location>
</feature>
<keyword evidence="11" id="KW-1185">Reference proteome</keyword>
<evidence type="ECO:0000259" key="9">
    <source>
        <dbReference type="Pfam" id="PF13231"/>
    </source>
</evidence>
<comment type="subcellular location">
    <subcellularLocation>
        <location evidence="1">Cell membrane</location>
        <topology evidence="1">Multi-pass membrane protein</topology>
    </subcellularLocation>
</comment>
<evidence type="ECO:0000256" key="1">
    <source>
        <dbReference type="ARBA" id="ARBA00004651"/>
    </source>
</evidence>
<evidence type="ECO:0000313" key="11">
    <source>
        <dbReference type="Proteomes" id="UP001652445"/>
    </source>
</evidence>
<dbReference type="InterPro" id="IPR050297">
    <property type="entry name" value="LipidA_mod_glycosyltrf_83"/>
</dbReference>
<feature type="transmembrane region" description="Helical" evidence="8">
    <location>
        <begin position="12"/>
        <end position="28"/>
    </location>
</feature>
<dbReference type="InterPro" id="IPR038731">
    <property type="entry name" value="RgtA/B/C-like"/>
</dbReference>
<keyword evidence="2" id="KW-1003">Cell membrane</keyword>
<protein>
    <submittedName>
        <fullName evidence="10">Glycosyltransferase family 39 protein</fullName>
    </submittedName>
</protein>
<keyword evidence="5 8" id="KW-0812">Transmembrane</keyword>
<proteinExistence type="predicted"/>
<evidence type="ECO:0000256" key="4">
    <source>
        <dbReference type="ARBA" id="ARBA00022679"/>
    </source>
</evidence>
<evidence type="ECO:0000256" key="6">
    <source>
        <dbReference type="ARBA" id="ARBA00022989"/>
    </source>
</evidence>
<organism evidence="10 11">
    <name type="scientific">Paenibacillus baimaensis</name>
    <dbReference type="NCBI Taxonomy" id="2982185"/>
    <lineage>
        <taxon>Bacteria</taxon>
        <taxon>Bacillati</taxon>
        <taxon>Bacillota</taxon>
        <taxon>Bacilli</taxon>
        <taxon>Bacillales</taxon>
        <taxon>Paenibacillaceae</taxon>
        <taxon>Paenibacillus</taxon>
    </lineage>
</organism>
<feature type="transmembrane region" description="Helical" evidence="8">
    <location>
        <begin position="113"/>
        <end position="144"/>
    </location>
</feature>
<evidence type="ECO:0000256" key="8">
    <source>
        <dbReference type="SAM" id="Phobius"/>
    </source>
</evidence>
<accession>A0ABT2UBQ2</accession>
<sequence>MEHFKVGLDMNDILYLGYNVLLTVMLAIFRDPVAVIFIQVVTAALSVILVYKISQMIFNRTTAIIASLFYAYSWDITLWSVYILTDSFFISLMLLSIYSLLKFYESNKNVYKIIFIATAVYMLIFRPAGIITVSFIMIYVLINLNKQTIMGFVRKYGLTLGSIVLAGILIAMIVFASNKLDPLVASLQFNAKKVLYNIYATGWLFDRASPFDHKYKPNYTIDIGNSLIISFIYHNWDNIMILYGKRTLALLGRWVFYVDLTHIRGIMKFAWNAFPVFMFLTGLVYTIRNGLSRKASILWLTILASCVFCVIFFIDGMYRYRAPGLPFVAIVAAYGGDRIIKGAIVITKKYAGKLLWNKQKYSL</sequence>
<feature type="transmembrane region" description="Helical" evidence="8">
    <location>
        <begin position="34"/>
        <end position="50"/>
    </location>
</feature>
<evidence type="ECO:0000256" key="5">
    <source>
        <dbReference type="ARBA" id="ARBA00022692"/>
    </source>
</evidence>
<keyword evidence="7 8" id="KW-0472">Membrane</keyword>
<keyword evidence="3" id="KW-0328">Glycosyltransferase</keyword>
<evidence type="ECO:0000313" key="10">
    <source>
        <dbReference type="EMBL" id="MCU6791616.1"/>
    </source>
</evidence>
<keyword evidence="6 8" id="KW-1133">Transmembrane helix</keyword>
<feature type="domain" description="Glycosyltransferase RgtA/B/C/D-like" evidence="9">
    <location>
        <begin position="21"/>
        <end position="165"/>
    </location>
</feature>
<feature type="transmembrane region" description="Helical" evidence="8">
    <location>
        <begin position="297"/>
        <end position="314"/>
    </location>
</feature>
<dbReference type="PANTHER" id="PTHR33908:SF11">
    <property type="entry name" value="MEMBRANE PROTEIN"/>
    <property type="match status" value="1"/>
</dbReference>
<reference evidence="10 11" key="1">
    <citation type="submission" date="2022-09" db="EMBL/GenBank/DDBJ databases">
        <authorList>
            <person name="Han X.L."/>
            <person name="Wang Q."/>
            <person name="Lu T."/>
        </authorList>
    </citation>
    <scope>NUCLEOTIDE SEQUENCE [LARGE SCALE GENOMIC DNA]</scope>
    <source>
        <strain evidence="10 11">WQ 127069</strain>
    </source>
</reference>
<dbReference type="EMBL" id="JAOQIO010000011">
    <property type="protein sequence ID" value="MCU6791616.1"/>
    <property type="molecule type" value="Genomic_DNA"/>
</dbReference>
<dbReference type="Proteomes" id="UP001652445">
    <property type="component" value="Unassembled WGS sequence"/>
</dbReference>
<name>A0ABT2UBQ2_9BACL</name>
<dbReference type="PANTHER" id="PTHR33908">
    <property type="entry name" value="MANNOSYLTRANSFERASE YKCB-RELATED"/>
    <property type="match status" value="1"/>
</dbReference>
<gene>
    <name evidence="10" type="ORF">OB236_05680</name>
</gene>